<dbReference type="PANTHER" id="PTHR30337:SF7">
    <property type="entry name" value="PHOSPHOESTERASE"/>
    <property type="match status" value="1"/>
</dbReference>
<dbReference type="InterPro" id="IPR041796">
    <property type="entry name" value="Mre11_N"/>
</dbReference>
<proteinExistence type="predicted"/>
<dbReference type="Proteomes" id="UP000321547">
    <property type="component" value="Unassembled WGS sequence"/>
</dbReference>
<dbReference type="AlphaFoldDB" id="A0A1I5PKC5"/>
<dbReference type="InterPro" id="IPR014576">
    <property type="entry name" value="Pesterase_YhaO"/>
</dbReference>
<keyword evidence="4" id="KW-0540">Nuclease</keyword>
<evidence type="ECO:0000256" key="1">
    <source>
        <dbReference type="ARBA" id="ARBA00022801"/>
    </source>
</evidence>
<dbReference type="EMBL" id="FOXC01000015">
    <property type="protein sequence ID" value="SFP34544.1"/>
    <property type="molecule type" value="Genomic_DNA"/>
</dbReference>
<dbReference type="PIRSF" id="PIRSF033091">
    <property type="entry name" value="Pesterase_YhaO"/>
    <property type="match status" value="1"/>
</dbReference>
<feature type="domain" description="Calcineurin-like phosphoesterase" evidence="2">
    <location>
        <begin position="5"/>
        <end position="203"/>
    </location>
</feature>
<dbReference type="RefSeq" id="WP_089831780.1">
    <property type="nucleotide sequence ID" value="NZ_BJWI01000043.1"/>
</dbReference>
<evidence type="ECO:0000259" key="2">
    <source>
        <dbReference type="Pfam" id="PF00149"/>
    </source>
</evidence>
<dbReference type="STRING" id="306540.SAMN05421839_11534"/>
<dbReference type="EMBL" id="BJWI01000043">
    <property type="protein sequence ID" value="GEM02542.1"/>
    <property type="molecule type" value="Genomic_DNA"/>
</dbReference>
<dbReference type="PANTHER" id="PTHR30337">
    <property type="entry name" value="COMPONENT OF ATP-DEPENDENT DSDNA EXONUCLEASE"/>
    <property type="match status" value="1"/>
</dbReference>
<dbReference type="Gene3D" id="3.60.21.10">
    <property type="match status" value="1"/>
</dbReference>
<gene>
    <name evidence="3" type="ORF">HHA03_20740</name>
    <name evidence="4" type="ORF">SAMN05421839_11534</name>
</gene>
<dbReference type="GO" id="GO:0004527">
    <property type="term" value="F:exonuclease activity"/>
    <property type="evidence" value="ECO:0007669"/>
    <property type="project" value="UniProtKB-KW"/>
</dbReference>
<protein>
    <submittedName>
        <fullName evidence="4">DNA repair exonuclease SbcCD nuclease subunit</fullName>
    </submittedName>
</protein>
<evidence type="ECO:0000313" key="5">
    <source>
        <dbReference type="Proteomes" id="UP000242243"/>
    </source>
</evidence>
<organism evidence="4 5">
    <name type="scientific">Halolactibacillus halophilus</name>
    <dbReference type="NCBI Taxonomy" id="306540"/>
    <lineage>
        <taxon>Bacteria</taxon>
        <taxon>Bacillati</taxon>
        <taxon>Bacillota</taxon>
        <taxon>Bacilli</taxon>
        <taxon>Bacillales</taxon>
        <taxon>Bacillaceae</taxon>
        <taxon>Halolactibacillus</taxon>
    </lineage>
</organism>
<name>A0A1I5PKC5_9BACI</name>
<sequence length="403" mass="45935">MKETIRFIHSADLHLDRPFVGLSKLGYNQIEKIKKGAFFALDRLVDLAIKENVHFVVIVGDIFDQASTTVYAEVKFKQALEKLNQKGIHVYVSFGNHDYHQTTEMTFDYLDNVHVFNDQTVSSFTYKSSDGATVELQGFSYEARHVTEDVSRGFSVSQSCDYLVGMLHGSVGTSKEHETYAPFQLDWLRSLNFDYFALGHIHKRQVLSEMPPIVYSGNIQGGSKKETGEKGCYFVEMADTGTTFTFQPLQSIRFETKEVDGTSIHTVDDLIYTLRNILAEQLKHVVLAIEIYQPTDSLISLYHTQGFMDVIQLLNEGNNAQAYIIDLSVAQPPVTLHQHDPFFQTLTQQFKEESDGAYADELFQHHRARRFLDEPTKDELTLASTDAFHYLYYQLIGGNDDED</sequence>
<dbReference type="SUPFAM" id="SSF56300">
    <property type="entry name" value="Metallo-dependent phosphatases"/>
    <property type="match status" value="1"/>
</dbReference>
<dbReference type="OrthoDB" id="9773856at2"/>
<dbReference type="InterPro" id="IPR004843">
    <property type="entry name" value="Calcineurin-like_PHP"/>
</dbReference>
<dbReference type="CDD" id="cd00840">
    <property type="entry name" value="MPP_Mre11_N"/>
    <property type="match status" value="1"/>
</dbReference>
<dbReference type="Proteomes" id="UP000242243">
    <property type="component" value="Unassembled WGS sequence"/>
</dbReference>
<dbReference type="Pfam" id="PF00149">
    <property type="entry name" value="Metallophos"/>
    <property type="match status" value="1"/>
</dbReference>
<keyword evidence="1" id="KW-0378">Hydrolase</keyword>
<evidence type="ECO:0000313" key="6">
    <source>
        <dbReference type="Proteomes" id="UP000321547"/>
    </source>
</evidence>
<evidence type="ECO:0000313" key="3">
    <source>
        <dbReference type="EMBL" id="GEM02542.1"/>
    </source>
</evidence>
<reference evidence="3 6" key="2">
    <citation type="submission" date="2019-07" db="EMBL/GenBank/DDBJ databases">
        <title>Whole genome shotgun sequence of Halolactibacillus halophilus NBRC 100868.</title>
        <authorList>
            <person name="Hosoyama A."/>
            <person name="Uohara A."/>
            <person name="Ohji S."/>
            <person name="Ichikawa N."/>
        </authorList>
    </citation>
    <scope>NUCLEOTIDE SEQUENCE [LARGE SCALE GENOMIC DNA]</scope>
    <source>
        <strain evidence="3 6">NBRC 100868</strain>
    </source>
</reference>
<reference evidence="4 5" key="1">
    <citation type="submission" date="2016-10" db="EMBL/GenBank/DDBJ databases">
        <authorList>
            <person name="de Groot N.N."/>
        </authorList>
    </citation>
    <scope>NUCLEOTIDE SEQUENCE [LARGE SCALE GENOMIC DNA]</scope>
    <source>
        <strain evidence="4 5">DSM 17073</strain>
    </source>
</reference>
<dbReference type="InterPro" id="IPR050535">
    <property type="entry name" value="DNA_Repair-Maintenance_Comp"/>
</dbReference>
<dbReference type="InterPro" id="IPR029052">
    <property type="entry name" value="Metallo-depent_PP-like"/>
</dbReference>
<accession>A0A1I5PKC5</accession>
<keyword evidence="6" id="KW-1185">Reference proteome</keyword>
<evidence type="ECO:0000313" key="4">
    <source>
        <dbReference type="EMBL" id="SFP34544.1"/>
    </source>
</evidence>
<keyword evidence="4" id="KW-0269">Exonuclease</keyword>